<dbReference type="EMBL" id="CP127295">
    <property type="protein sequence ID" value="WIX98475.1"/>
    <property type="molecule type" value="Genomic_DNA"/>
</dbReference>
<dbReference type="InterPro" id="IPR002734">
    <property type="entry name" value="RibDG_C"/>
</dbReference>
<dbReference type="PANTHER" id="PTHR38011">
    <property type="entry name" value="DIHYDROFOLATE REDUCTASE FAMILY PROTEIN (AFU_ORTHOLOGUE AFUA_8G06820)"/>
    <property type="match status" value="1"/>
</dbReference>
<evidence type="ECO:0000313" key="4">
    <source>
        <dbReference type="Proteomes" id="UP001239397"/>
    </source>
</evidence>
<dbReference type="AlphaFoldDB" id="A0A9Y2JJ80"/>
<dbReference type="RefSeq" id="WP_285994960.1">
    <property type="nucleotide sequence ID" value="NZ_CP127295.1"/>
</dbReference>
<gene>
    <name evidence="3" type="ORF">QRX60_30970</name>
</gene>
<sequence>MTQVTAQMSMSLDGFYTGPRDPRTPQDMSGWMRGPEAPGFFRVTRWAVDAAAWRERQGFAGGERSVDSEIVEETFAAAGAYVMGRRMFDAGEVPWGEEPPFRAPVFVVTHRPRAVLERRGGTSFTFVTEGPERAVELARDAAGGKNVAVAGGGELLRQVLAAGLLDQLEVHIAPVLLGEGQRLFGPGLGLGADDGIELVPDRVVDAPGVTHLRYRVAGRSKLVLDDRGAGGDLVAPAQPEQRSAL</sequence>
<dbReference type="SUPFAM" id="SSF53597">
    <property type="entry name" value="Dihydrofolate reductase-like"/>
    <property type="match status" value="1"/>
</dbReference>
<dbReference type="Gene3D" id="3.40.430.10">
    <property type="entry name" value="Dihydrofolate Reductase, subunit A"/>
    <property type="match status" value="1"/>
</dbReference>
<accession>A0A9Y2JJ80</accession>
<evidence type="ECO:0000259" key="2">
    <source>
        <dbReference type="Pfam" id="PF01872"/>
    </source>
</evidence>
<protein>
    <submittedName>
        <fullName evidence="3">Dihydrofolate reductase family protein</fullName>
    </submittedName>
</protein>
<dbReference type="PANTHER" id="PTHR38011:SF12">
    <property type="entry name" value="BIFUNCTIONAL DEAMINASE-REDUCTASE DOMAIN PROTEIN"/>
    <property type="match status" value="1"/>
</dbReference>
<feature type="compositionally biased region" description="Polar residues" evidence="1">
    <location>
        <begin position="1"/>
        <end position="10"/>
    </location>
</feature>
<dbReference type="InterPro" id="IPR050765">
    <property type="entry name" value="Riboflavin_Biosynth_HTPR"/>
</dbReference>
<dbReference type="InterPro" id="IPR024072">
    <property type="entry name" value="DHFR-like_dom_sf"/>
</dbReference>
<keyword evidence="4" id="KW-1185">Reference proteome</keyword>
<dbReference type="GO" id="GO:0008703">
    <property type="term" value="F:5-amino-6-(5-phosphoribosylamino)uracil reductase activity"/>
    <property type="evidence" value="ECO:0007669"/>
    <property type="project" value="InterPro"/>
</dbReference>
<organism evidence="3 4">
    <name type="scientific">Amycolatopsis mongoliensis</name>
    <dbReference type="NCBI Taxonomy" id="715475"/>
    <lineage>
        <taxon>Bacteria</taxon>
        <taxon>Bacillati</taxon>
        <taxon>Actinomycetota</taxon>
        <taxon>Actinomycetes</taxon>
        <taxon>Pseudonocardiales</taxon>
        <taxon>Pseudonocardiaceae</taxon>
        <taxon>Amycolatopsis</taxon>
    </lineage>
</organism>
<dbReference type="Pfam" id="PF01872">
    <property type="entry name" value="RibD_C"/>
    <property type="match status" value="1"/>
</dbReference>
<evidence type="ECO:0000313" key="3">
    <source>
        <dbReference type="EMBL" id="WIX98475.1"/>
    </source>
</evidence>
<evidence type="ECO:0000256" key="1">
    <source>
        <dbReference type="SAM" id="MobiDB-lite"/>
    </source>
</evidence>
<feature type="domain" description="Bacterial bifunctional deaminase-reductase C-terminal" evidence="2">
    <location>
        <begin position="4"/>
        <end position="187"/>
    </location>
</feature>
<dbReference type="Proteomes" id="UP001239397">
    <property type="component" value="Chromosome"/>
</dbReference>
<proteinExistence type="predicted"/>
<feature type="region of interest" description="Disordered" evidence="1">
    <location>
        <begin position="1"/>
        <end position="23"/>
    </location>
</feature>
<reference evidence="3 4" key="1">
    <citation type="submission" date="2023-06" db="EMBL/GenBank/DDBJ databases">
        <authorList>
            <person name="Oyuntsetseg B."/>
            <person name="Kim S.B."/>
        </authorList>
    </citation>
    <scope>NUCLEOTIDE SEQUENCE [LARGE SCALE GENOMIC DNA]</scope>
    <source>
        <strain evidence="3 4">4-36</strain>
    </source>
</reference>
<dbReference type="GO" id="GO:0009231">
    <property type="term" value="P:riboflavin biosynthetic process"/>
    <property type="evidence" value="ECO:0007669"/>
    <property type="project" value="InterPro"/>
</dbReference>
<name>A0A9Y2JJ80_9PSEU</name>
<dbReference type="KEGG" id="amog:QRX60_30970"/>